<keyword evidence="6 7" id="KW-0131">Cell cycle</keyword>
<feature type="transmembrane region" description="Helical" evidence="8">
    <location>
        <begin position="15"/>
        <end position="35"/>
    </location>
</feature>
<dbReference type="HAMAP" id="MF_00599">
    <property type="entry name" value="FtsB"/>
    <property type="match status" value="1"/>
</dbReference>
<keyword evidence="10" id="KW-1185">Reference proteome</keyword>
<evidence type="ECO:0000256" key="2">
    <source>
        <dbReference type="ARBA" id="ARBA00022618"/>
    </source>
</evidence>
<organism evidence="9 10">
    <name type="scientific">Vibrio algivorus</name>
    <dbReference type="NCBI Taxonomy" id="1667024"/>
    <lineage>
        <taxon>Bacteria</taxon>
        <taxon>Pseudomonadati</taxon>
        <taxon>Pseudomonadota</taxon>
        <taxon>Gammaproteobacteria</taxon>
        <taxon>Vibrionales</taxon>
        <taxon>Vibrionaceae</taxon>
        <taxon>Vibrio</taxon>
    </lineage>
</organism>
<reference evidence="10" key="1">
    <citation type="journal article" date="2019" name="Int. J. Syst. Evol. Microbiol.">
        <title>The Global Catalogue of Microorganisms (GCM) 10K type strain sequencing project: providing services to taxonomists for standard genome sequencing and annotation.</title>
        <authorList>
            <consortium name="The Broad Institute Genomics Platform"/>
            <consortium name="The Broad Institute Genome Sequencing Center for Infectious Disease"/>
            <person name="Wu L."/>
            <person name="Ma J."/>
        </authorList>
    </citation>
    <scope>NUCLEOTIDE SEQUENCE [LARGE SCALE GENOMIC DNA]</scope>
    <source>
        <strain evidence="10">NBRC 111146</strain>
    </source>
</reference>
<evidence type="ECO:0000313" key="10">
    <source>
        <dbReference type="Proteomes" id="UP001157156"/>
    </source>
</evidence>
<evidence type="ECO:0000256" key="1">
    <source>
        <dbReference type="ARBA" id="ARBA00022475"/>
    </source>
</evidence>
<evidence type="ECO:0000256" key="7">
    <source>
        <dbReference type="HAMAP-Rule" id="MF_00599"/>
    </source>
</evidence>
<comment type="function">
    <text evidence="7">Essential cell division protein. May link together the upstream cell division proteins, which are predominantly cytoplasmic, with the downstream cell division proteins, which are predominantly periplasmic.</text>
</comment>
<keyword evidence="4 7" id="KW-1133">Transmembrane helix</keyword>
<accession>A0ABQ6EP66</accession>
<comment type="subcellular location">
    <subcellularLocation>
        <location evidence="7">Cell inner membrane</location>
        <topology evidence="7">Single-pass type II membrane protein</topology>
    </subcellularLocation>
    <text evidence="7">Localizes to the division septum.</text>
</comment>
<dbReference type="EMBL" id="BSPV01000006">
    <property type="protein sequence ID" value="GLT14935.1"/>
    <property type="molecule type" value="Genomic_DNA"/>
</dbReference>
<protein>
    <recommendedName>
        <fullName evidence="7">Cell division protein FtsB</fullName>
    </recommendedName>
</protein>
<keyword evidence="3 7" id="KW-0812">Transmembrane</keyword>
<keyword evidence="7" id="KW-0997">Cell inner membrane</keyword>
<evidence type="ECO:0000256" key="3">
    <source>
        <dbReference type="ARBA" id="ARBA00022692"/>
    </source>
</evidence>
<name>A0ABQ6EP66_9VIBR</name>
<feature type="topological domain" description="Cytoplasmic" evidence="7">
    <location>
        <begin position="1"/>
        <end position="18"/>
    </location>
</feature>
<dbReference type="Pfam" id="PF04977">
    <property type="entry name" value="DivIC"/>
    <property type="match status" value="1"/>
</dbReference>
<evidence type="ECO:0000313" key="9">
    <source>
        <dbReference type="EMBL" id="GLT14935.1"/>
    </source>
</evidence>
<dbReference type="InterPro" id="IPR007060">
    <property type="entry name" value="FtsL/DivIC"/>
</dbReference>
<gene>
    <name evidence="7" type="primary">ftsB</name>
    <name evidence="9" type="ORF">GCM10007931_19100</name>
</gene>
<dbReference type="PANTHER" id="PTHR37485">
    <property type="entry name" value="CELL DIVISION PROTEIN FTSB"/>
    <property type="match status" value="1"/>
</dbReference>
<dbReference type="PANTHER" id="PTHR37485:SF1">
    <property type="entry name" value="CELL DIVISION PROTEIN FTSB"/>
    <property type="match status" value="1"/>
</dbReference>
<keyword evidence="1 7" id="KW-1003">Cell membrane</keyword>
<evidence type="ECO:0000256" key="4">
    <source>
        <dbReference type="ARBA" id="ARBA00022989"/>
    </source>
</evidence>
<evidence type="ECO:0000256" key="6">
    <source>
        <dbReference type="ARBA" id="ARBA00023306"/>
    </source>
</evidence>
<keyword evidence="5 7" id="KW-0472">Membrane</keyword>
<dbReference type="InterPro" id="IPR023081">
    <property type="entry name" value="Cell_div_FtsB"/>
</dbReference>
<sequence length="118" mass="13459">MNKVSLAQLFDSESMMRIFTLALIAILATLQYDLFFGKNGILDYQAVHSDIAVQQEVNNSLKKRNHLMFAEIDDLRQGLDAIEERARHELGMIKNGETFYRIIGDDSEANTTFNSDDK</sequence>
<evidence type="ECO:0000256" key="8">
    <source>
        <dbReference type="SAM" id="Phobius"/>
    </source>
</evidence>
<dbReference type="NCBIfam" id="NF002058">
    <property type="entry name" value="PRK00888.1"/>
    <property type="match status" value="1"/>
</dbReference>
<comment type="subunit">
    <text evidence="7">Part of a complex composed of FtsB, FtsL and FtsQ.</text>
</comment>
<comment type="caution">
    <text evidence="9">The sequence shown here is derived from an EMBL/GenBank/DDBJ whole genome shotgun (WGS) entry which is preliminary data.</text>
</comment>
<dbReference type="Proteomes" id="UP001157156">
    <property type="component" value="Unassembled WGS sequence"/>
</dbReference>
<feature type="topological domain" description="Periplasmic" evidence="7">
    <location>
        <begin position="37"/>
        <end position="118"/>
    </location>
</feature>
<comment type="similarity">
    <text evidence="7">Belongs to the FtsB family.</text>
</comment>
<proteinExistence type="inferred from homology"/>
<keyword evidence="2 7" id="KW-0132">Cell division</keyword>
<evidence type="ECO:0000256" key="5">
    <source>
        <dbReference type="ARBA" id="ARBA00023136"/>
    </source>
</evidence>